<evidence type="ECO:0000259" key="5">
    <source>
        <dbReference type="PROSITE" id="PS50181"/>
    </source>
</evidence>
<dbReference type="Pfam" id="PF12937">
    <property type="entry name" value="F-box-like"/>
    <property type="match status" value="1"/>
</dbReference>
<dbReference type="PANTHER" id="PTHR24123">
    <property type="entry name" value="ANKYRIN REPEAT-CONTAINING"/>
    <property type="match status" value="1"/>
</dbReference>
<reference evidence="6" key="1">
    <citation type="journal article" date="2023" name="Mol. Phylogenet. Evol.">
        <title>Genome-scale phylogeny and comparative genomics of the fungal order Sordariales.</title>
        <authorList>
            <person name="Hensen N."/>
            <person name="Bonometti L."/>
            <person name="Westerberg I."/>
            <person name="Brannstrom I.O."/>
            <person name="Guillou S."/>
            <person name="Cros-Aarteil S."/>
            <person name="Calhoun S."/>
            <person name="Haridas S."/>
            <person name="Kuo A."/>
            <person name="Mondo S."/>
            <person name="Pangilinan J."/>
            <person name="Riley R."/>
            <person name="LaButti K."/>
            <person name="Andreopoulos B."/>
            <person name="Lipzen A."/>
            <person name="Chen C."/>
            <person name="Yan M."/>
            <person name="Daum C."/>
            <person name="Ng V."/>
            <person name="Clum A."/>
            <person name="Steindorff A."/>
            <person name="Ohm R.A."/>
            <person name="Martin F."/>
            <person name="Silar P."/>
            <person name="Natvig D.O."/>
            <person name="Lalanne C."/>
            <person name="Gautier V."/>
            <person name="Ament-Velasquez S.L."/>
            <person name="Kruys A."/>
            <person name="Hutchinson M.I."/>
            <person name="Powell A.J."/>
            <person name="Barry K."/>
            <person name="Miller A.N."/>
            <person name="Grigoriev I.V."/>
            <person name="Debuchy R."/>
            <person name="Gladieux P."/>
            <person name="Hiltunen Thoren M."/>
            <person name="Johannesson H."/>
        </authorList>
    </citation>
    <scope>NUCLEOTIDE SEQUENCE</scope>
    <source>
        <strain evidence="6">CBS 232.78</strain>
    </source>
</reference>
<sequence>MVLLTALPTELLVAISDNVDPRDLCSLSQTNRRLFSIANPILYHIGGVKRMRALPLLWAAKNGVPGTLRHALAAGANPDHAFRLSLTEFASQTISNFEKAEVSESEDLDYLPATPNNPYQNPYEDDFVCDDDFPDWPPDDGSEGEDEELEEDFDEEPEEDDIDADLEEDLEEELDGDESEQDEFEDDDDELQAPDVAGDAPHPALTLAAHPSPPLALPPLDVAVRMGIGDRRSVLLREYTALHVAAKEGHTEIIRMLLDAGAKINTGNRPLEGVHSTWQCATRPDAAKYLNSRGANLFPSRRAAKYSIIHQAAAFGNLDLLTYNSSARPTDSQALDLNIKDARDLTPLFNATANGLWETTVPFLLEHGADIDSPIRIYKHSVMPPEPDVAMTLTRLVDVCRLGRFDDAFYQPDAVAAPDHERHFAPTPAVQARDNGQQSIDRRP</sequence>
<dbReference type="EMBL" id="JAULSW010000004">
    <property type="protein sequence ID" value="KAK3385582.1"/>
    <property type="molecule type" value="Genomic_DNA"/>
</dbReference>
<evidence type="ECO:0000313" key="7">
    <source>
        <dbReference type="Proteomes" id="UP001285441"/>
    </source>
</evidence>
<evidence type="ECO:0000256" key="3">
    <source>
        <dbReference type="PROSITE-ProRule" id="PRU00023"/>
    </source>
</evidence>
<proteinExistence type="predicted"/>
<feature type="region of interest" description="Disordered" evidence="4">
    <location>
        <begin position="420"/>
        <end position="444"/>
    </location>
</feature>
<dbReference type="PRINTS" id="PR01415">
    <property type="entry name" value="ANKYRIN"/>
</dbReference>
<dbReference type="Proteomes" id="UP001285441">
    <property type="component" value="Unassembled WGS sequence"/>
</dbReference>
<dbReference type="InterPro" id="IPR036047">
    <property type="entry name" value="F-box-like_dom_sf"/>
</dbReference>
<comment type="caution">
    <text evidence="6">The sequence shown here is derived from an EMBL/GenBank/DDBJ whole genome shotgun (WGS) entry which is preliminary data.</text>
</comment>
<evidence type="ECO:0000256" key="2">
    <source>
        <dbReference type="ARBA" id="ARBA00023043"/>
    </source>
</evidence>
<feature type="repeat" description="ANK" evidence="3">
    <location>
        <begin position="237"/>
        <end position="269"/>
    </location>
</feature>
<dbReference type="Pfam" id="PF00023">
    <property type="entry name" value="Ank"/>
    <property type="match status" value="1"/>
</dbReference>
<feature type="repeat" description="ANK" evidence="3">
    <location>
        <begin position="343"/>
        <end position="376"/>
    </location>
</feature>
<dbReference type="PROSITE" id="PS50181">
    <property type="entry name" value="FBOX"/>
    <property type="match status" value="1"/>
</dbReference>
<feature type="domain" description="F-box" evidence="5">
    <location>
        <begin position="1"/>
        <end position="39"/>
    </location>
</feature>
<dbReference type="SUPFAM" id="SSF81383">
    <property type="entry name" value="F-box domain"/>
    <property type="match status" value="1"/>
</dbReference>
<keyword evidence="2 3" id="KW-0040">ANK repeat</keyword>
<evidence type="ECO:0000313" key="6">
    <source>
        <dbReference type="EMBL" id="KAK3385582.1"/>
    </source>
</evidence>
<dbReference type="PROSITE" id="PS50297">
    <property type="entry name" value="ANK_REP_REGION"/>
    <property type="match status" value="2"/>
</dbReference>
<accession>A0AAE0TZT8</accession>
<gene>
    <name evidence="6" type="ORF">B0H63DRAFT_522908</name>
</gene>
<dbReference type="PROSITE" id="PS50088">
    <property type="entry name" value="ANK_REPEAT"/>
    <property type="match status" value="2"/>
</dbReference>
<dbReference type="SUPFAM" id="SSF48403">
    <property type="entry name" value="Ankyrin repeat"/>
    <property type="match status" value="1"/>
</dbReference>
<feature type="compositionally biased region" description="Acidic residues" evidence="4">
    <location>
        <begin position="123"/>
        <end position="192"/>
    </location>
</feature>
<dbReference type="InterPro" id="IPR001810">
    <property type="entry name" value="F-box_dom"/>
</dbReference>
<feature type="region of interest" description="Disordered" evidence="4">
    <location>
        <begin position="98"/>
        <end position="214"/>
    </location>
</feature>
<keyword evidence="7" id="KW-1185">Reference proteome</keyword>
<feature type="compositionally biased region" description="Low complexity" evidence="4">
    <location>
        <begin position="200"/>
        <end position="210"/>
    </location>
</feature>
<dbReference type="PANTHER" id="PTHR24123:SF33">
    <property type="entry name" value="PROTEIN HOS4"/>
    <property type="match status" value="1"/>
</dbReference>
<name>A0AAE0TZT8_9PEZI</name>
<dbReference type="Gene3D" id="1.25.40.20">
    <property type="entry name" value="Ankyrin repeat-containing domain"/>
    <property type="match status" value="2"/>
</dbReference>
<evidence type="ECO:0000256" key="4">
    <source>
        <dbReference type="SAM" id="MobiDB-lite"/>
    </source>
</evidence>
<dbReference type="InterPro" id="IPR036770">
    <property type="entry name" value="Ankyrin_rpt-contain_sf"/>
</dbReference>
<reference evidence="6" key="2">
    <citation type="submission" date="2023-06" db="EMBL/GenBank/DDBJ databases">
        <authorList>
            <consortium name="Lawrence Berkeley National Laboratory"/>
            <person name="Haridas S."/>
            <person name="Hensen N."/>
            <person name="Bonometti L."/>
            <person name="Westerberg I."/>
            <person name="Brannstrom I.O."/>
            <person name="Guillou S."/>
            <person name="Cros-Aarteil S."/>
            <person name="Calhoun S."/>
            <person name="Kuo A."/>
            <person name="Mondo S."/>
            <person name="Pangilinan J."/>
            <person name="Riley R."/>
            <person name="LaButti K."/>
            <person name="Andreopoulos B."/>
            <person name="Lipzen A."/>
            <person name="Chen C."/>
            <person name="Yanf M."/>
            <person name="Daum C."/>
            <person name="Ng V."/>
            <person name="Clum A."/>
            <person name="Steindorff A."/>
            <person name="Ohm R."/>
            <person name="Martin F."/>
            <person name="Silar P."/>
            <person name="Natvig D."/>
            <person name="Lalanne C."/>
            <person name="Gautier V."/>
            <person name="Ament-velasquez S.L."/>
            <person name="Kruys A."/>
            <person name="Hutchinson M.I."/>
            <person name="Powell A.J."/>
            <person name="Barry K."/>
            <person name="Miller A.N."/>
            <person name="Grigoriev I.V."/>
            <person name="Debuchy R."/>
            <person name="Gladieux P."/>
            <person name="Thoren M.H."/>
            <person name="Johannesson H."/>
        </authorList>
    </citation>
    <scope>NUCLEOTIDE SEQUENCE</scope>
    <source>
        <strain evidence="6">CBS 232.78</strain>
    </source>
</reference>
<dbReference type="SMART" id="SM00248">
    <property type="entry name" value="ANK"/>
    <property type="match status" value="3"/>
</dbReference>
<organism evidence="6 7">
    <name type="scientific">Podospora didyma</name>
    <dbReference type="NCBI Taxonomy" id="330526"/>
    <lineage>
        <taxon>Eukaryota</taxon>
        <taxon>Fungi</taxon>
        <taxon>Dikarya</taxon>
        <taxon>Ascomycota</taxon>
        <taxon>Pezizomycotina</taxon>
        <taxon>Sordariomycetes</taxon>
        <taxon>Sordariomycetidae</taxon>
        <taxon>Sordariales</taxon>
        <taxon>Podosporaceae</taxon>
        <taxon>Podospora</taxon>
    </lineage>
</organism>
<dbReference type="CDD" id="cd09917">
    <property type="entry name" value="F-box_SF"/>
    <property type="match status" value="1"/>
</dbReference>
<keyword evidence="1" id="KW-0677">Repeat</keyword>
<dbReference type="InterPro" id="IPR002110">
    <property type="entry name" value="Ankyrin_rpt"/>
</dbReference>
<dbReference type="AlphaFoldDB" id="A0AAE0TZT8"/>
<protein>
    <submittedName>
        <fullName evidence="6">Ankyrin repeat-containing domain protein</fullName>
    </submittedName>
</protein>
<evidence type="ECO:0000256" key="1">
    <source>
        <dbReference type="ARBA" id="ARBA00022737"/>
    </source>
</evidence>
<feature type="compositionally biased region" description="Polar residues" evidence="4">
    <location>
        <begin position="434"/>
        <end position="444"/>
    </location>
</feature>
<dbReference type="InterPro" id="IPR051165">
    <property type="entry name" value="Multifunctional_ANK_Repeat"/>
</dbReference>